<feature type="signal peptide" evidence="2">
    <location>
        <begin position="1"/>
        <end position="22"/>
    </location>
</feature>
<proteinExistence type="predicted"/>
<reference evidence="3 4" key="1">
    <citation type="journal article" date="2012" name="J. Bacteriol.">
        <title>Complete Genome Sequence of the BTEX-Degrading Bacterium Pseudoxanthomonas spadix BD-a59.</title>
        <authorList>
            <person name="Lee S.H."/>
            <person name="Jin H.M."/>
            <person name="Lee H.J."/>
            <person name="Kim J.M."/>
            <person name="Jeon C.O."/>
        </authorList>
    </citation>
    <scope>NUCLEOTIDE SEQUENCE [LARGE SCALE GENOMIC DNA]</scope>
    <source>
        <strain evidence="3 4">BD-a59</strain>
    </source>
</reference>
<feature type="region of interest" description="Disordered" evidence="1">
    <location>
        <begin position="26"/>
        <end position="53"/>
    </location>
</feature>
<dbReference type="STRING" id="1045855.DSC_13220"/>
<organism evidence="3 4">
    <name type="scientific">Pseudoxanthomonas spadix (strain BD-a59)</name>
    <dbReference type="NCBI Taxonomy" id="1045855"/>
    <lineage>
        <taxon>Bacteria</taxon>
        <taxon>Pseudomonadati</taxon>
        <taxon>Pseudomonadota</taxon>
        <taxon>Gammaproteobacteria</taxon>
        <taxon>Lysobacterales</taxon>
        <taxon>Lysobacteraceae</taxon>
        <taxon>Pseudoxanthomonas</taxon>
    </lineage>
</organism>
<dbReference type="Proteomes" id="UP000005870">
    <property type="component" value="Chromosome"/>
</dbReference>
<dbReference type="AlphaFoldDB" id="G7USN7"/>
<dbReference type="eggNOG" id="ENOG5031ZIP">
    <property type="taxonomic scope" value="Bacteria"/>
</dbReference>
<feature type="compositionally biased region" description="Low complexity" evidence="1">
    <location>
        <begin position="26"/>
        <end position="43"/>
    </location>
</feature>
<gene>
    <name evidence="3" type="ordered locus">DSC_13220</name>
</gene>
<evidence type="ECO:0000256" key="2">
    <source>
        <dbReference type="SAM" id="SignalP"/>
    </source>
</evidence>
<keyword evidence="4" id="KW-1185">Reference proteome</keyword>
<sequence length="171" mass="17694">MKFLHSLVLASTAALTGATAWAAQPAAQANPAPTQTTPANATPDSGAATAGDNSQRMDAQIAAMRQMHQKMMDAKTPEARQALMAEHMKTMQDGMAMMSSMSGMAGMGSMGGAGKGGMAGMGSMGGAGKGGMNGKMPSDMAAHHQMMAKRMEMMETMMQMMMDRLPATPAK</sequence>
<keyword evidence="2" id="KW-0732">Signal</keyword>
<dbReference type="KEGG" id="psd:DSC_13220"/>
<accession>G7USN7</accession>
<protein>
    <submittedName>
        <fullName evidence="3">Uncharacterized protein</fullName>
    </submittedName>
</protein>
<feature type="chain" id="PRO_5003504362" evidence="2">
    <location>
        <begin position="23"/>
        <end position="171"/>
    </location>
</feature>
<dbReference type="HOGENOM" id="CLU_121427_0_0_6"/>
<evidence type="ECO:0000256" key="1">
    <source>
        <dbReference type="SAM" id="MobiDB-lite"/>
    </source>
</evidence>
<evidence type="ECO:0000313" key="3">
    <source>
        <dbReference type="EMBL" id="AER57288.1"/>
    </source>
</evidence>
<evidence type="ECO:0000313" key="4">
    <source>
        <dbReference type="Proteomes" id="UP000005870"/>
    </source>
</evidence>
<dbReference type="EMBL" id="CP003093">
    <property type="protein sequence ID" value="AER57288.1"/>
    <property type="molecule type" value="Genomic_DNA"/>
</dbReference>
<name>G7USN7_PSEUP</name>